<evidence type="ECO:0000256" key="6">
    <source>
        <dbReference type="ARBA" id="ARBA00047606"/>
    </source>
</evidence>
<evidence type="ECO:0000256" key="1">
    <source>
        <dbReference type="ARBA" id="ARBA00004935"/>
    </source>
</evidence>
<dbReference type="FunFam" id="3.40.50.2000:FF:000055">
    <property type="entry name" value="Glycosyltransferase"/>
    <property type="match status" value="1"/>
</dbReference>
<comment type="catalytic activity">
    <reaction evidence="7">
        <text>2-hydroxy-2-methylpropanenitrile + UDP-alpha-D-glucose = linamarin + UDP + H(+)</text>
        <dbReference type="Rhea" id="RHEA:20009"/>
        <dbReference type="ChEBI" id="CHEBI:15348"/>
        <dbReference type="ChEBI" id="CHEBI:15378"/>
        <dbReference type="ChEBI" id="CHEBI:16441"/>
        <dbReference type="ChEBI" id="CHEBI:58223"/>
        <dbReference type="ChEBI" id="CHEBI:58885"/>
        <dbReference type="EC" id="2.4.1.63"/>
    </reaction>
</comment>
<dbReference type="UniPathway" id="UPA00009"/>
<evidence type="ECO:0000313" key="11">
    <source>
        <dbReference type="EMBL" id="AFJ52994.1"/>
    </source>
</evidence>
<sequence>MLKLAKLLHQKGFHVTSVNTEFNHRRLLRSRGSAAFHHSSSHFRFETIPDGLPPSDEDATQDVPSICESTRKTCLGPFRRLVSKLNDSVSEVPPVTCIVSDCILGFTVQVAKELGIPNVMFWTASACGFLGFLNYCKLLEKGIFPLKDASMITNGYLDTTIDWIPGMEGIPLKYMPTFLRTTDPNDVMFNFAMGQVENSRNASAIVLNTYDKLEEDVLRALSRTLAPPIYTLGPLDLMTLRENDLDSLGSNLWKEESGCLEWLDQKEPNSVVYVNFGSITVMTPHQLVEFAWGLAKSKKTFLWVIRPDLVQGASAILPGEFSDEVKERGLLVSWCPQDRVLKHPSIGGFLTHCGWNSTLESLTSGVPMICWPFFAEQQTNCWFVCNKWRVGVEIDSDVKRDEIDELVKELIDGVKGKEMKETAMEWKRLAEEAAQCEIGHAYLNLESVINNVLLNSV</sequence>
<evidence type="ECO:0000256" key="9">
    <source>
        <dbReference type="RuleBase" id="RU003718"/>
    </source>
</evidence>
<organism evidence="11">
    <name type="scientific">Linum usitatissimum</name>
    <name type="common">Flax</name>
    <name type="synonym">Linum humile</name>
    <dbReference type="NCBI Taxonomy" id="4006"/>
    <lineage>
        <taxon>Eukaryota</taxon>
        <taxon>Viridiplantae</taxon>
        <taxon>Streptophyta</taxon>
        <taxon>Embryophyta</taxon>
        <taxon>Tracheophyta</taxon>
        <taxon>Spermatophyta</taxon>
        <taxon>Magnoliopsida</taxon>
        <taxon>eudicotyledons</taxon>
        <taxon>Gunneridae</taxon>
        <taxon>Pentapetalae</taxon>
        <taxon>rosids</taxon>
        <taxon>fabids</taxon>
        <taxon>Malpighiales</taxon>
        <taxon>Linaceae</taxon>
        <taxon>Linum</taxon>
    </lineage>
</organism>
<dbReference type="EC" id="2.4.1.-" evidence="10"/>
<keyword evidence="5" id="KW-0611">Plant defense</keyword>
<dbReference type="GO" id="GO:0047213">
    <property type="term" value="F:anthocyanidin 3-O-glucosyltransferase activity"/>
    <property type="evidence" value="ECO:0007669"/>
    <property type="project" value="UniProtKB-EC"/>
</dbReference>
<dbReference type="PANTHER" id="PTHR11926:SF1524">
    <property type="entry name" value="GLYCOSYLTRANSFERASE"/>
    <property type="match status" value="1"/>
</dbReference>
<dbReference type="GO" id="GO:0009718">
    <property type="term" value="P:anthocyanin-containing compound biosynthetic process"/>
    <property type="evidence" value="ECO:0007669"/>
    <property type="project" value="UniProtKB-UniPathway"/>
</dbReference>
<dbReference type="GO" id="GO:0050057">
    <property type="term" value="F:linamarin synthase activity"/>
    <property type="evidence" value="ECO:0007669"/>
    <property type="project" value="UniProtKB-EC"/>
</dbReference>
<keyword evidence="4 9" id="KW-0808">Transferase</keyword>
<gene>
    <name evidence="11" type="primary">UGT85A26</name>
</gene>
<dbReference type="CDD" id="cd03784">
    <property type="entry name" value="GT1_Gtf-like"/>
    <property type="match status" value="1"/>
</dbReference>
<dbReference type="EMBL" id="JN088367">
    <property type="protein sequence ID" value="AFJ52994.1"/>
    <property type="molecule type" value="Genomic_DNA"/>
</dbReference>
<reference evidence="11" key="1">
    <citation type="journal article" date="2012" name="BMC Genomics">
        <title>Phylogenomic analysis of UDP glycosyltransferase 1 multigene family in Linum usitatissimum identified genes with varied expression patterns.</title>
        <authorList>
            <person name="Barvkar V.T."/>
            <person name="Pardeshi V.C."/>
            <person name="Kale S.M."/>
            <person name="Kadoo N.Y."/>
            <person name="Gupta V.S."/>
        </authorList>
    </citation>
    <scope>NUCLEOTIDE SEQUENCE</scope>
</reference>
<evidence type="ECO:0000256" key="3">
    <source>
        <dbReference type="ARBA" id="ARBA00022676"/>
    </source>
</evidence>
<dbReference type="FunFam" id="3.40.50.2000:FF:000027">
    <property type="entry name" value="Glycosyltransferase"/>
    <property type="match status" value="1"/>
</dbReference>
<dbReference type="InterPro" id="IPR035595">
    <property type="entry name" value="UDP_glycos_trans_CS"/>
</dbReference>
<dbReference type="GO" id="GO:0080044">
    <property type="term" value="F:quercetin 7-O-glucosyltransferase activity"/>
    <property type="evidence" value="ECO:0007669"/>
    <property type="project" value="TreeGrafter"/>
</dbReference>
<dbReference type="Pfam" id="PF00201">
    <property type="entry name" value="UDPGT"/>
    <property type="match status" value="1"/>
</dbReference>
<dbReference type="AlphaFoldDB" id="I2BH98"/>
<evidence type="ECO:0000256" key="4">
    <source>
        <dbReference type="ARBA" id="ARBA00022679"/>
    </source>
</evidence>
<evidence type="ECO:0000256" key="2">
    <source>
        <dbReference type="ARBA" id="ARBA00009995"/>
    </source>
</evidence>
<dbReference type="InterPro" id="IPR002213">
    <property type="entry name" value="UDP_glucos_trans"/>
</dbReference>
<evidence type="ECO:0000256" key="8">
    <source>
        <dbReference type="ARBA" id="ARBA00056778"/>
    </source>
</evidence>
<comment type="catalytic activity">
    <reaction evidence="6">
        <text>an anthocyanidin + UDP-alpha-D-glucose + H(+) = an anthocyanidin 3-O-beta-D-glucoside + UDP</text>
        <dbReference type="Rhea" id="RHEA:20093"/>
        <dbReference type="ChEBI" id="CHEBI:15378"/>
        <dbReference type="ChEBI" id="CHEBI:16307"/>
        <dbReference type="ChEBI" id="CHEBI:58223"/>
        <dbReference type="ChEBI" id="CHEBI:58885"/>
        <dbReference type="ChEBI" id="CHEBI:143576"/>
        <dbReference type="EC" id="2.4.1.115"/>
    </reaction>
</comment>
<protein>
    <recommendedName>
        <fullName evidence="10">Glycosyltransferase</fullName>
        <ecNumber evidence="10">2.4.1.-</ecNumber>
    </recommendedName>
</protein>
<comment type="pathway">
    <text evidence="1">Pigment biosynthesis; anthocyanin biosynthesis.</text>
</comment>
<dbReference type="GO" id="GO:0080043">
    <property type="term" value="F:quercetin 3-O-glucosyltransferase activity"/>
    <property type="evidence" value="ECO:0007669"/>
    <property type="project" value="TreeGrafter"/>
</dbReference>
<proteinExistence type="inferred from homology"/>
<evidence type="ECO:0000256" key="7">
    <source>
        <dbReference type="ARBA" id="ARBA00052877"/>
    </source>
</evidence>
<dbReference type="PROSITE" id="PS00375">
    <property type="entry name" value="UDPGT"/>
    <property type="match status" value="1"/>
</dbReference>
<dbReference type="SUPFAM" id="SSF53756">
    <property type="entry name" value="UDP-Glycosyltransferase/glycogen phosphorylase"/>
    <property type="match status" value="1"/>
</dbReference>
<keyword evidence="3 9" id="KW-0328">Glycosyltransferase</keyword>
<name>I2BH98_LINUS</name>
<comment type="function">
    <text evidence="8">UDP-glucosyltransferase catalyzing in planta synthesis of cyanogenic glucosides. Able to glucosylate acetone cyanohydrin and 2-hydroxy-2-methylbutyronitrile, forming linamarin and lotaustralin. Also accepts, to some extent, a wide range of potential acceptor substrates, including simple alcohols, flavonoids, isoflavonoids and other hydroxynitriles such as p-hydroxymandelonitrile, mandelonitrile, (E)-4-hydroxy-2-methylbut-2-enenitrile and (E)- 2-(hydroxymethyl)but-2-enenitrile.</text>
</comment>
<evidence type="ECO:0000256" key="10">
    <source>
        <dbReference type="RuleBase" id="RU362057"/>
    </source>
</evidence>
<accession>I2BH98</accession>
<dbReference type="Gene3D" id="3.40.50.2000">
    <property type="entry name" value="Glycogen Phosphorylase B"/>
    <property type="match status" value="2"/>
</dbReference>
<dbReference type="GO" id="GO:0006952">
    <property type="term" value="P:defense response"/>
    <property type="evidence" value="ECO:0007669"/>
    <property type="project" value="UniProtKB-KW"/>
</dbReference>
<dbReference type="PANTHER" id="PTHR11926">
    <property type="entry name" value="GLUCOSYL/GLUCURONOSYL TRANSFERASES"/>
    <property type="match status" value="1"/>
</dbReference>
<comment type="similarity">
    <text evidence="2 9">Belongs to the UDP-glycosyltransferase family.</text>
</comment>
<evidence type="ECO:0000256" key="5">
    <source>
        <dbReference type="ARBA" id="ARBA00022821"/>
    </source>
</evidence>